<feature type="domain" description="Polysaccharide export protein N-terminal" evidence="16">
    <location>
        <begin position="83"/>
        <end position="167"/>
    </location>
</feature>
<evidence type="ECO:0000256" key="4">
    <source>
        <dbReference type="ARBA" id="ARBA00022452"/>
    </source>
</evidence>
<evidence type="ECO:0000256" key="5">
    <source>
        <dbReference type="ARBA" id="ARBA00022597"/>
    </source>
</evidence>
<keyword evidence="5" id="KW-0762">Sugar transport</keyword>
<evidence type="ECO:0000256" key="12">
    <source>
        <dbReference type="ARBA" id="ARBA00023139"/>
    </source>
</evidence>
<dbReference type="PANTHER" id="PTHR33619">
    <property type="entry name" value="POLYSACCHARIDE EXPORT PROTEIN GFCE-RELATED"/>
    <property type="match status" value="1"/>
</dbReference>
<dbReference type="PANTHER" id="PTHR33619:SF3">
    <property type="entry name" value="POLYSACCHARIDE EXPORT PROTEIN GFCE-RELATED"/>
    <property type="match status" value="1"/>
</dbReference>
<evidence type="ECO:0000313" key="20">
    <source>
        <dbReference type="Proteomes" id="UP001203423"/>
    </source>
</evidence>
<name>A0ABT0L864_9GAMM</name>
<dbReference type="EMBL" id="JAKIKS010000013">
    <property type="protein sequence ID" value="MCL1123886.1"/>
    <property type="molecule type" value="Genomic_DNA"/>
</dbReference>
<evidence type="ECO:0000256" key="13">
    <source>
        <dbReference type="ARBA" id="ARBA00023237"/>
    </source>
</evidence>
<keyword evidence="7 15" id="KW-0732">Signal</keyword>
<dbReference type="Proteomes" id="UP001203423">
    <property type="component" value="Unassembled WGS sequence"/>
</dbReference>
<dbReference type="Gene3D" id="3.10.560.10">
    <property type="entry name" value="Outer membrane lipoprotein wza domain like"/>
    <property type="match status" value="2"/>
</dbReference>
<comment type="subcellular location">
    <subcellularLocation>
        <location evidence="1">Cell outer membrane</location>
        <topology evidence="1">Multi-pass membrane protein</topology>
    </subcellularLocation>
</comment>
<dbReference type="Gene3D" id="1.20.5.70">
    <property type="match status" value="1"/>
</dbReference>
<keyword evidence="3" id="KW-0813">Transport</keyword>
<keyword evidence="11" id="KW-0472">Membrane</keyword>
<keyword evidence="13" id="KW-0998">Cell outer membrane</keyword>
<dbReference type="NCBIfam" id="NF011658">
    <property type="entry name" value="PRK15078.1"/>
    <property type="match status" value="1"/>
</dbReference>
<keyword evidence="10" id="KW-0626">Porin</keyword>
<evidence type="ECO:0000256" key="2">
    <source>
        <dbReference type="ARBA" id="ARBA00009450"/>
    </source>
</evidence>
<keyword evidence="20" id="KW-1185">Reference proteome</keyword>
<comment type="caution">
    <text evidence="19">The sequence shown here is derived from an EMBL/GenBank/DDBJ whole genome shotgun (WGS) entry which is preliminary data.</text>
</comment>
<evidence type="ECO:0000313" key="19">
    <source>
        <dbReference type="EMBL" id="MCL1123886.1"/>
    </source>
</evidence>
<evidence type="ECO:0000256" key="10">
    <source>
        <dbReference type="ARBA" id="ARBA00023114"/>
    </source>
</evidence>
<evidence type="ECO:0000256" key="7">
    <source>
        <dbReference type="ARBA" id="ARBA00022729"/>
    </source>
</evidence>
<keyword evidence="6" id="KW-0812">Transmembrane</keyword>
<dbReference type="InterPro" id="IPR054765">
    <property type="entry name" value="SLBB_dom"/>
</dbReference>
<evidence type="ECO:0000256" key="11">
    <source>
        <dbReference type="ARBA" id="ARBA00023136"/>
    </source>
</evidence>
<dbReference type="Gene3D" id="3.30.1950.10">
    <property type="entry name" value="wza like domain"/>
    <property type="match status" value="1"/>
</dbReference>
<evidence type="ECO:0000256" key="3">
    <source>
        <dbReference type="ARBA" id="ARBA00022448"/>
    </source>
</evidence>
<reference evidence="19 20" key="1">
    <citation type="submission" date="2022-01" db="EMBL/GenBank/DDBJ databases">
        <title>Whole genome-based taxonomy of the Shewanellaceae.</title>
        <authorList>
            <person name="Martin-Rodriguez A.J."/>
        </authorList>
    </citation>
    <scope>NUCLEOTIDE SEQUENCE [LARGE SCALE GENOMIC DNA]</scope>
    <source>
        <strain evidence="19 20">DSM 17177</strain>
    </source>
</reference>
<evidence type="ECO:0000259" key="16">
    <source>
        <dbReference type="Pfam" id="PF02563"/>
    </source>
</evidence>
<evidence type="ECO:0000259" key="17">
    <source>
        <dbReference type="Pfam" id="PF18412"/>
    </source>
</evidence>
<organism evidence="19 20">
    <name type="scientific">Shewanella surugensis</name>
    <dbReference type="NCBI Taxonomy" id="212020"/>
    <lineage>
        <taxon>Bacteria</taxon>
        <taxon>Pseudomonadati</taxon>
        <taxon>Pseudomonadota</taxon>
        <taxon>Gammaproteobacteria</taxon>
        <taxon>Alteromonadales</taxon>
        <taxon>Shewanellaceae</taxon>
        <taxon>Shewanella</taxon>
    </lineage>
</organism>
<dbReference type="PROSITE" id="PS51257">
    <property type="entry name" value="PROKAR_LIPOPROTEIN"/>
    <property type="match status" value="1"/>
</dbReference>
<protein>
    <submittedName>
        <fullName evidence="19">Polysaccharide export protein</fullName>
    </submittedName>
</protein>
<dbReference type="Pfam" id="PF22461">
    <property type="entry name" value="SLBB_2"/>
    <property type="match status" value="2"/>
</dbReference>
<evidence type="ECO:0000256" key="8">
    <source>
        <dbReference type="ARBA" id="ARBA00023047"/>
    </source>
</evidence>
<dbReference type="Pfam" id="PF18412">
    <property type="entry name" value="Wza_C"/>
    <property type="match status" value="1"/>
</dbReference>
<keyword evidence="12" id="KW-0564">Palmitate</keyword>
<keyword evidence="9" id="KW-0406">Ion transport</keyword>
<comment type="similarity">
    <text evidence="2">Belongs to the BexD/CtrA/VexA family.</text>
</comment>
<evidence type="ECO:0000256" key="9">
    <source>
        <dbReference type="ARBA" id="ARBA00023065"/>
    </source>
</evidence>
<evidence type="ECO:0000256" key="15">
    <source>
        <dbReference type="SAM" id="SignalP"/>
    </source>
</evidence>
<gene>
    <name evidence="19" type="ORF">L2764_05165</name>
</gene>
<keyword evidence="14" id="KW-0449">Lipoprotein</keyword>
<dbReference type="InterPro" id="IPR003715">
    <property type="entry name" value="Poly_export_N"/>
</dbReference>
<evidence type="ECO:0000256" key="1">
    <source>
        <dbReference type="ARBA" id="ARBA00004571"/>
    </source>
</evidence>
<feature type="signal peptide" evidence="15">
    <location>
        <begin position="1"/>
        <end position="20"/>
    </location>
</feature>
<feature type="domain" description="SLBB" evidence="18">
    <location>
        <begin position="257"/>
        <end position="363"/>
    </location>
</feature>
<keyword evidence="4" id="KW-1134">Transmembrane beta strand</keyword>
<feature type="domain" description="SLBB" evidence="18">
    <location>
        <begin position="173"/>
        <end position="251"/>
    </location>
</feature>
<dbReference type="InterPro" id="IPR049712">
    <property type="entry name" value="Poly_export"/>
</dbReference>
<keyword evidence="8" id="KW-0625">Polysaccharide transport</keyword>
<accession>A0ABT0L864</accession>
<feature type="domain" description="Outer-membrane lipoprotein Wza C-terminal" evidence="17">
    <location>
        <begin position="367"/>
        <end position="394"/>
    </location>
</feature>
<dbReference type="Pfam" id="PF02563">
    <property type="entry name" value="Poly_export"/>
    <property type="match status" value="1"/>
</dbReference>
<evidence type="ECO:0000256" key="14">
    <source>
        <dbReference type="ARBA" id="ARBA00023288"/>
    </source>
</evidence>
<feature type="chain" id="PRO_5045720120" evidence="15">
    <location>
        <begin position="21"/>
        <end position="398"/>
    </location>
</feature>
<dbReference type="InterPro" id="IPR040716">
    <property type="entry name" value="Wza_C"/>
</dbReference>
<evidence type="ECO:0000259" key="18">
    <source>
        <dbReference type="Pfam" id="PF22461"/>
    </source>
</evidence>
<sequence length="398" mass="43693">MMNSFSKLILVGLMSTFIVACVTPGQHLSTSGKNAIKDKSSSNKEADFDSLVNVYQLTPRFVNQYRTPEPIAAVNLAMDEEIANYQYRVGPADILNVTVWDHPELTIPAGSYRSATESGNWVHTDGRIYYPYIGFVTVAGKTVVEIRDEMSTRLAEYIESPQVDVNVANFRSQKTYVTGEVDKPGKQAITNVPLTLLDAINQAGGLAEDADWRNVTLTRDGEETKVSLYALMQKGDLTQNRLLQAGDIIHVPRNDGQKVFVMGEVKTPKTIIIDRAGMSLTEALSTVGGLNQEKSDATGVFVIRANKSLMASVSNGTSEKVGLGGNNISDKSIASIYQLDISDATAMVIGTAFEIQPYDIVYVTTEPISRWNRVMNNLLPTIVGINYLTQSYNRTLSW</sequence>
<evidence type="ECO:0000256" key="6">
    <source>
        <dbReference type="ARBA" id="ARBA00022692"/>
    </source>
</evidence>
<proteinExistence type="inferred from homology"/>